<dbReference type="InterPro" id="IPR001573">
    <property type="entry name" value="AKAP_WSK"/>
</dbReference>
<feature type="compositionally biased region" description="Low complexity" evidence="7">
    <location>
        <begin position="225"/>
        <end position="239"/>
    </location>
</feature>
<feature type="compositionally biased region" description="Polar residues" evidence="7">
    <location>
        <begin position="607"/>
        <end position="616"/>
    </location>
</feature>
<feature type="compositionally biased region" description="Low complexity" evidence="7">
    <location>
        <begin position="1519"/>
        <end position="1530"/>
    </location>
</feature>
<keyword evidence="2" id="KW-0597">Phosphoprotein</keyword>
<keyword evidence="4" id="KW-0472">Membrane</keyword>
<dbReference type="InterPro" id="IPR028540">
    <property type="entry name" value="AKAP12"/>
</dbReference>
<dbReference type="GO" id="GO:0007165">
    <property type="term" value="P:signal transduction"/>
    <property type="evidence" value="ECO:0007669"/>
    <property type="project" value="TreeGrafter"/>
</dbReference>
<evidence type="ECO:0000256" key="4">
    <source>
        <dbReference type="ARBA" id="ARBA00023136"/>
    </source>
</evidence>
<keyword evidence="5" id="KW-0449">Lipoprotein</keyword>
<evidence type="ECO:0000259" key="8">
    <source>
        <dbReference type="PROSITE" id="PS51893"/>
    </source>
</evidence>
<feature type="region of interest" description="Disordered" evidence="7">
    <location>
        <begin position="383"/>
        <end position="779"/>
    </location>
</feature>
<evidence type="ECO:0000313" key="9">
    <source>
        <dbReference type="EMBL" id="KAG7465723.1"/>
    </source>
</evidence>
<evidence type="ECO:0000256" key="6">
    <source>
        <dbReference type="SAM" id="Coils"/>
    </source>
</evidence>
<feature type="compositionally biased region" description="Basic and acidic residues" evidence="7">
    <location>
        <begin position="721"/>
        <end position="735"/>
    </location>
</feature>
<feature type="region of interest" description="Disordered" evidence="7">
    <location>
        <begin position="254"/>
        <end position="353"/>
    </location>
</feature>
<dbReference type="GO" id="GO:0005737">
    <property type="term" value="C:cytoplasm"/>
    <property type="evidence" value="ECO:0007669"/>
    <property type="project" value="TreeGrafter"/>
</dbReference>
<feature type="compositionally biased region" description="Polar residues" evidence="7">
    <location>
        <begin position="436"/>
        <end position="446"/>
    </location>
</feature>
<name>A0A9D3PU44_MEGAT</name>
<dbReference type="Pfam" id="PF03832">
    <property type="entry name" value="WSK"/>
    <property type="match status" value="2"/>
</dbReference>
<feature type="compositionally biased region" description="Basic and acidic residues" evidence="7">
    <location>
        <begin position="1555"/>
        <end position="1570"/>
    </location>
</feature>
<sequence length="1863" mass="202618">MGASTSAQRDGKNQKDAIAEVQNVEANEIREGESIDSKVLQKNGQISGLNGTADDQTDDFDVIPGEKVLVEVGQTDSVLVPQKEEVLEVMEVLQEEAAPQLKIETEEKESPDANDITPTEEKAPEEEPGEASEVGFKKIFKFVGFKFTLKKDKSEKAEPVQLLTVKKEDNEAGGSEVTEEVAPSEESKPAEAEKTPEETEAVAPPENTAEEIAEQTEPTKEVTPESESPTSPVVEEVQSPLKRFFTQGIFANLRKRPSFKKPAEEAPPKTTEEELNGEKETTESPTEEVEKAIEEAPSGLQKEEVTPEDPKADTEMAPIVEGEQHEDEIKVEKEIPQSTLDQDKITPPADISSDVKITEEAVEDAVKEQTSPDEDTAAVMTEADLLSSQEKAKVHGSPLKKLFSGAGLKKRSGKKPKGKKEAETKLTESGEHAAEQLQSSTESAENQRVESPSSSPEESGEHVNGEPTQAEVEGDAVISDGEKKKDGIPPWASFKKLVTPKKRVKRSSESEDEAVEKPKSATMSSGDSTVFIEQQEEPKPSEEEQKIELSTEEPKKKDSSMPWEALLCGSAKKRARKTSDSEEEEEEPVATAESPLGSSQEGDHEILTSSPEQAGSPSEGDGGSTWASLKRLVTPRRRVKAEDKAEDQTEQIPSDSEITKEEPSFSLKRLIPGRRKKRADGKQEQISSDEAGKDVGSAEEDSDTPAVIPLSEFDLPEPEEVDVKPKEEEAEKQVDTTEIEVITPELSLPEPELATLPEALPPEDEQAQEPSKADTEGQLLSEIPPAVEVETEEQTECITKYQQLSDIPEEGVIEDTTATPVSTAEEVCQDDTIAEDFVELTSEAVTALEQAPEESVAEESTEMVSAVSRLTESPATSGDTTPVPAEYEVKETEAVLQEAVEAISLATNDLSVTMTDDQQETVAMSVCPQVIESASVEETKVLVAHEKSEATAICIGLDSQEIKPVEEEPIKTSVEGITEVSEALSTEIVSEDKAEKSEAAGIAQDEIYEAEVEEIKTEFQEIEATVEAEEILQEAEIKAEQVNQVETELSEDAVDKVLEVMQMEEVNEVQGTESANELQEVTPVQVAVVNAVQGEAELLEKQVVSEDKPQTETEGPIESKVEELICDESAEVTEMPVMEGEKERELEDVEKSEADVENAPVAEVVQCLTQEVTASMPEPPTSDISVEQEAPIAVDAPAVELAVAEEAFDIVSPPAESVQSETAEIKDEVVMERVPAVQFTDEHEIQVEVKDTDLQSAEPAIEAEIEAAATDVCTVEEDICETVQEEEEVMVADQLNEAASIEEQGSIIVQEIIQSVMENLPETAKESEDAEAYEHAEVDTVIPEEMIPSSDFKDEFQGVEQSEADSMIASEAEVPTEDTTVPLEMPLDSDIQVEMQAPTEEEVEDAPTQSEVAETEEESKDNVGGFEVQEEAEVAADRLASPVPEQAEIVDSAPVESMEDAEIAGEHHEEVFLEAQDNTIQETDAGMENQEEQGEEDSKATVEEVVLQEVREETEESVETQAEPEVQVEAAEGDQTQVGSEGGSQEEGEVTIELQHQDDLPGPQDSHDEEIVPGDEMEEKQQQEVVEEVPVDVSEAGAPSQVEETEDLTEAEATCPEETTHVEQESPAGSTMDSEISKDLIDTTTATAEEGSQKEEEVQSQATTTDTESQAPQAETCSQEVEIIEEECQAVEEIHIEAAVDSMTHDAVETKQEDNVAFPMSFLSKELEAEIAQISVEETEQVTVVTVVESTIETVETEEAQIQECLPEEVKSQEAAIEGAQEPTVEEESMENGQALALSDGEAEAIQVKAEEQVPEAVSARDTVTEDAMLMAHIDTAETIVQEVIEESMKEMEPSSAELTAAS</sequence>
<feature type="compositionally biased region" description="Polar residues" evidence="7">
    <location>
        <begin position="1659"/>
        <end position="1673"/>
    </location>
</feature>
<feature type="region of interest" description="Disordered" evidence="7">
    <location>
        <begin position="1397"/>
        <end position="1678"/>
    </location>
</feature>
<dbReference type="PANTHER" id="PTHR23209:SF4">
    <property type="entry name" value="A-KINASE ANCHOR PROTEIN 12"/>
    <property type="match status" value="1"/>
</dbReference>
<evidence type="ECO:0000313" key="10">
    <source>
        <dbReference type="Proteomes" id="UP001046870"/>
    </source>
</evidence>
<evidence type="ECO:0000256" key="1">
    <source>
        <dbReference type="ARBA" id="ARBA00004635"/>
    </source>
</evidence>
<proteinExistence type="predicted"/>
<feature type="compositionally biased region" description="Basic and acidic residues" evidence="7">
    <location>
        <begin position="301"/>
        <end position="314"/>
    </location>
</feature>
<feature type="coiled-coil region" evidence="6">
    <location>
        <begin position="1005"/>
        <end position="1052"/>
    </location>
</feature>
<feature type="compositionally biased region" description="Basic and acidic residues" evidence="7">
    <location>
        <begin position="185"/>
        <end position="197"/>
    </location>
</feature>
<keyword evidence="6" id="KW-0175">Coiled coil</keyword>
<dbReference type="OrthoDB" id="8931760at2759"/>
<dbReference type="GO" id="GO:0090036">
    <property type="term" value="P:regulation of protein kinase C signaling"/>
    <property type="evidence" value="ECO:0007669"/>
    <property type="project" value="InterPro"/>
</dbReference>
<comment type="subcellular location">
    <subcellularLocation>
        <location evidence="1">Membrane</location>
        <topology evidence="1">Lipid-anchor</topology>
    </subcellularLocation>
</comment>
<feature type="compositionally biased region" description="Basic residues" evidence="7">
    <location>
        <begin position="408"/>
        <end position="418"/>
    </location>
</feature>
<dbReference type="GO" id="GO:0010739">
    <property type="term" value="P:positive regulation of protein kinase A signaling"/>
    <property type="evidence" value="ECO:0007669"/>
    <property type="project" value="InterPro"/>
</dbReference>
<gene>
    <name evidence="9" type="ORF">MATL_G00156610</name>
</gene>
<feature type="region of interest" description="Disordered" evidence="7">
    <location>
        <begin position="153"/>
        <end position="239"/>
    </location>
</feature>
<evidence type="ECO:0000256" key="7">
    <source>
        <dbReference type="SAM" id="MobiDB-lite"/>
    </source>
</evidence>
<evidence type="ECO:0000256" key="5">
    <source>
        <dbReference type="ARBA" id="ARBA00023288"/>
    </source>
</evidence>
<evidence type="ECO:0000256" key="2">
    <source>
        <dbReference type="ARBA" id="ARBA00022553"/>
    </source>
</evidence>
<feature type="compositionally biased region" description="Low complexity" evidence="7">
    <location>
        <begin position="743"/>
        <end position="758"/>
    </location>
</feature>
<evidence type="ECO:0000256" key="3">
    <source>
        <dbReference type="ARBA" id="ARBA00022860"/>
    </source>
</evidence>
<dbReference type="GO" id="GO:0016020">
    <property type="term" value="C:membrane"/>
    <property type="evidence" value="ECO:0007669"/>
    <property type="project" value="UniProtKB-SubCell"/>
</dbReference>
<feature type="domain" description="A kinase-anchoring proteins AKAP-5 and AKAP-12 calmodulin (CaM)-binding" evidence="8">
    <location>
        <begin position="488"/>
        <end position="508"/>
    </location>
</feature>
<feature type="region of interest" description="Disordered" evidence="7">
    <location>
        <begin position="96"/>
        <end position="134"/>
    </location>
</feature>
<protein>
    <recommendedName>
        <fullName evidence="8">A kinase-anchoring proteins AKAP-5 and AKAP-12 calmodulin (CaM)-binding domain-containing protein</fullName>
    </recommendedName>
</protein>
<comment type="caution">
    <text evidence="9">The sequence shown here is derived from an EMBL/GenBank/DDBJ whole genome shotgun (WGS) entry which is preliminary data.</text>
</comment>
<feature type="compositionally biased region" description="Basic and acidic residues" evidence="7">
    <location>
        <begin position="261"/>
        <end position="294"/>
    </location>
</feature>
<dbReference type="GO" id="GO:0005516">
    <property type="term" value="F:calmodulin binding"/>
    <property type="evidence" value="ECO:0007669"/>
    <property type="project" value="UniProtKB-KW"/>
</dbReference>
<dbReference type="Proteomes" id="UP001046870">
    <property type="component" value="Chromosome 13"/>
</dbReference>
<accession>A0A9D3PU44</accession>
<feature type="domain" description="A kinase-anchoring proteins AKAP-5 and AKAP-12 calmodulin (CaM)-binding" evidence="8">
    <location>
        <begin position="623"/>
        <end position="643"/>
    </location>
</feature>
<keyword evidence="3" id="KW-0112">Calmodulin-binding</keyword>
<keyword evidence="10" id="KW-1185">Reference proteome</keyword>
<dbReference type="PROSITE" id="PS51893">
    <property type="entry name" value="AKAP_CAM_BD"/>
    <property type="match status" value="2"/>
</dbReference>
<dbReference type="EMBL" id="JAFDVH010000013">
    <property type="protein sequence ID" value="KAG7465723.1"/>
    <property type="molecule type" value="Genomic_DNA"/>
</dbReference>
<organism evidence="9 10">
    <name type="scientific">Megalops atlanticus</name>
    <name type="common">Tarpon</name>
    <name type="synonym">Clupea gigantea</name>
    <dbReference type="NCBI Taxonomy" id="7932"/>
    <lineage>
        <taxon>Eukaryota</taxon>
        <taxon>Metazoa</taxon>
        <taxon>Chordata</taxon>
        <taxon>Craniata</taxon>
        <taxon>Vertebrata</taxon>
        <taxon>Euteleostomi</taxon>
        <taxon>Actinopterygii</taxon>
        <taxon>Neopterygii</taxon>
        <taxon>Teleostei</taxon>
        <taxon>Elopiformes</taxon>
        <taxon>Megalopidae</taxon>
        <taxon>Megalops</taxon>
    </lineage>
</organism>
<feature type="compositionally biased region" description="Basic and acidic residues" evidence="7">
    <location>
        <begin position="419"/>
        <end position="434"/>
    </location>
</feature>
<feature type="compositionally biased region" description="Basic and acidic residues" evidence="7">
    <location>
        <begin position="536"/>
        <end position="559"/>
    </location>
</feature>
<dbReference type="GO" id="GO:0051018">
    <property type="term" value="F:protein kinase A binding"/>
    <property type="evidence" value="ECO:0007669"/>
    <property type="project" value="InterPro"/>
</dbReference>
<dbReference type="PANTHER" id="PTHR23209">
    <property type="entry name" value="A-KINASE ANCHOR PROTEIN 12"/>
    <property type="match status" value="1"/>
</dbReference>
<reference evidence="9" key="1">
    <citation type="submission" date="2021-01" db="EMBL/GenBank/DDBJ databases">
        <authorList>
            <person name="Zahm M."/>
            <person name="Roques C."/>
            <person name="Cabau C."/>
            <person name="Klopp C."/>
            <person name="Donnadieu C."/>
            <person name="Jouanno E."/>
            <person name="Lampietro C."/>
            <person name="Louis A."/>
            <person name="Herpin A."/>
            <person name="Echchiki A."/>
            <person name="Berthelot C."/>
            <person name="Parey E."/>
            <person name="Roest-Crollius H."/>
            <person name="Braasch I."/>
            <person name="Postlethwait J."/>
            <person name="Bobe J."/>
            <person name="Montfort J."/>
            <person name="Bouchez O."/>
            <person name="Begum T."/>
            <person name="Mejri S."/>
            <person name="Adams A."/>
            <person name="Chen W.-J."/>
            <person name="Guiguen Y."/>
        </authorList>
    </citation>
    <scope>NUCLEOTIDE SEQUENCE</scope>
    <source>
        <strain evidence="9">YG-15Mar2019-1</strain>
        <tissue evidence="9">Brain</tissue>
    </source>
</reference>